<protein>
    <submittedName>
        <fullName evidence="2">Uncharacterized protein</fullName>
    </submittedName>
</protein>
<accession>A0A382YE53</accession>
<evidence type="ECO:0000313" key="2">
    <source>
        <dbReference type="EMBL" id="SVD80798.1"/>
    </source>
</evidence>
<sequence>MSVNNILLVIGSLVVASITWLLITVSELSGDVKVIKYQVNQNSEDLKILTAKE</sequence>
<dbReference type="EMBL" id="UINC01174595">
    <property type="protein sequence ID" value="SVD80798.1"/>
    <property type="molecule type" value="Genomic_DNA"/>
</dbReference>
<reference evidence="2" key="1">
    <citation type="submission" date="2018-05" db="EMBL/GenBank/DDBJ databases">
        <authorList>
            <person name="Lanie J.A."/>
            <person name="Ng W.-L."/>
            <person name="Kazmierczak K.M."/>
            <person name="Andrzejewski T.M."/>
            <person name="Davidsen T.M."/>
            <person name="Wayne K.J."/>
            <person name="Tettelin H."/>
            <person name="Glass J.I."/>
            <person name="Rusch D."/>
            <person name="Podicherti R."/>
            <person name="Tsui H.-C.T."/>
            <person name="Winkler M.E."/>
        </authorList>
    </citation>
    <scope>NUCLEOTIDE SEQUENCE</scope>
</reference>
<keyword evidence="1" id="KW-0812">Transmembrane</keyword>
<proteinExistence type="predicted"/>
<dbReference type="AlphaFoldDB" id="A0A382YE53"/>
<name>A0A382YE53_9ZZZZ</name>
<keyword evidence="1" id="KW-1133">Transmembrane helix</keyword>
<keyword evidence="1" id="KW-0472">Membrane</keyword>
<feature type="transmembrane region" description="Helical" evidence="1">
    <location>
        <begin position="6"/>
        <end position="26"/>
    </location>
</feature>
<gene>
    <name evidence="2" type="ORF">METZ01_LOCUS433652</name>
</gene>
<evidence type="ECO:0000256" key="1">
    <source>
        <dbReference type="SAM" id="Phobius"/>
    </source>
</evidence>
<organism evidence="2">
    <name type="scientific">marine metagenome</name>
    <dbReference type="NCBI Taxonomy" id="408172"/>
    <lineage>
        <taxon>unclassified sequences</taxon>
        <taxon>metagenomes</taxon>
        <taxon>ecological metagenomes</taxon>
    </lineage>
</organism>